<geneLocation type="mitochondrion" evidence="2"/>
<keyword evidence="1" id="KW-1133">Transmembrane helix</keyword>
<proteinExistence type="predicted"/>
<dbReference type="EMBL" id="MT755637">
    <property type="protein sequence ID" value="QNH82635.1"/>
    <property type="molecule type" value="Genomic_DNA"/>
</dbReference>
<organism evidence="2">
    <name type="scientific">Dioszegia changbaiensis</name>
    <dbReference type="NCBI Taxonomy" id="234950"/>
    <lineage>
        <taxon>Eukaryota</taxon>
        <taxon>Fungi</taxon>
        <taxon>Dikarya</taxon>
        <taxon>Basidiomycota</taxon>
        <taxon>Agaricomycotina</taxon>
        <taxon>Tremellomycetes</taxon>
        <taxon>Tremellales</taxon>
        <taxon>Bulleribasidiaceae</taxon>
        <taxon>Dioszegia</taxon>
    </lineage>
</organism>
<name>A0A7G7XQE4_9TREE</name>
<feature type="transmembrane region" description="Helical" evidence="1">
    <location>
        <begin position="104"/>
        <end position="122"/>
    </location>
</feature>
<keyword evidence="2" id="KW-0496">Mitochondrion</keyword>
<evidence type="ECO:0000256" key="1">
    <source>
        <dbReference type="SAM" id="Phobius"/>
    </source>
</evidence>
<reference evidence="2" key="1">
    <citation type="submission" date="2020-07" db="EMBL/GenBank/DDBJ databases">
        <title>Characterization of the complete mitochondrial genome of Dioszegia sp.</title>
        <authorList>
            <person name="Tan M."/>
        </authorList>
    </citation>
    <scope>NUCLEOTIDE SEQUENCE</scope>
</reference>
<protein>
    <submittedName>
        <fullName evidence="2">Uncharacterized protein</fullName>
    </submittedName>
</protein>
<keyword evidence="1" id="KW-0812">Transmembrane</keyword>
<dbReference type="AlphaFoldDB" id="A0A7G7XQE4"/>
<sequence>MFWLVAIRVLTNPTITKLLLKDYALYPSLLFIHSWSLTQVFMVLLRSSAYSKSAALKAWPIGCLSLLTTTFDVYYLLAIAISFFELPLPPYSYICSHKCLSLEIYAGLTKFIIMYKWLSLGLQNTLCCRLNQ</sequence>
<keyword evidence="1" id="KW-0472">Membrane</keyword>
<accession>A0A7G7XQE4</accession>
<feature type="transmembrane region" description="Helical" evidence="1">
    <location>
        <begin position="23"/>
        <end position="46"/>
    </location>
</feature>
<feature type="transmembrane region" description="Helical" evidence="1">
    <location>
        <begin position="58"/>
        <end position="84"/>
    </location>
</feature>
<evidence type="ECO:0000313" key="2">
    <source>
        <dbReference type="EMBL" id="QNH82635.1"/>
    </source>
</evidence>
<gene>
    <name evidence="2" type="primary">orf132</name>
</gene>